<evidence type="ECO:0000313" key="3">
    <source>
        <dbReference type="EMBL" id="SOC26241.1"/>
    </source>
</evidence>
<dbReference type="GO" id="GO:0050355">
    <property type="term" value="F:inorganic triphosphate phosphatase activity"/>
    <property type="evidence" value="ECO:0007669"/>
    <property type="project" value="InterPro"/>
</dbReference>
<dbReference type="InterPro" id="IPR007899">
    <property type="entry name" value="CHAD_dom"/>
</dbReference>
<name>A0A285TRI1_9HYPH</name>
<dbReference type="Gene3D" id="2.40.320.10">
    <property type="entry name" value="Hypothetical Protein Pfu-838710-001"/>
    <property type="match status" value="1"/>
</dbReference>
<dbReference type="Proteomes" id="UP000219331">
    <property type="component" value="Unassembled WGS sequence"/>
</dbReference>
<gene>
    <name evidence="3" type="ORF">SAMN05421512_1166</name>
</gene>
<keyword evidence="4" id="KW-1185">Reference proteome</keyword>
<organism evidence="3 4">
    <name type="scientific">Stappia indica</name>
    <dbReference type="NCBI Taxonomy" id="538381"/>
    <lineage>
        <taxon>Bacteria</taxon>
        <taxon>Pseudomonadati</taxon>
        <taxon>Pseudomonadota</taxon>
        <taxon>Alphaproteobacteria</taxon>
        <taxon>Hyphomicrobiales</taxon>
        <taxon>Stappiaceae</taxon>
        <taxon>Stappia</taxon>
    </lineage>
</organism>
<feature type="domain" description="CHAD" evidence="2">
    <location>
        <begin position="225"/>
        <end position="527"/>
    </location>
</feature>
<dbReference type="Pfam" id="PF01928">
    <property type="entry name" value="CYTH"/>
    <property type="match status" value="1"/>
</dbReference>
<dbReference type="PROSITE" id="PS51708">
    <property type="entry name" value="CHAD"/>
    <property type="match status" value="1"/>
</dbReference>
<dbReference type="STRING" id="538381.GCA_001696535_04114"/>
<dbReference type="SMART" id="SM01118">
    <property type="entry name" value="CYTH"/>
    <property type="match status" value="1"/>
</dbReference>
<accession>A0A285TRI1</accession>
<dbReference type="InterPro" id="IPR023577">
    <property type="entry name" value="CYTH_domain"/>
</dbReference>
<dbReference type="Pfam" id="PF05235">
    <property type="entry name" value="CHAD"/>
    <property type="match status" value="1"/>
</dbReference>
<evidence type="ECO:0000259" key="1">
    <source>
        <dbReference type="PROSITE" id="PS51707"/>
    </source>
</evidence>
<evidence type="ECO:0000313" key="4">
    <source>
        <dbReference type="Proteomes" id="UP000219331"/>
    </source>
</evidence>
<dbReference type="PANTHER" id="PTHR39569">
    <property type="entry name" value="INORGANIC TRIPHOSPHATASE"/>
    <property type="match status" value="1"/>
</dbReference>
<proteinExistence type="predicted"/>
<evidence type="ECO:0000259" key="2">
    <source>
        <dbReference type="PROSITE" id="PS51708"/>
    </source>
</evidence>
<dbReference type="SMART" id="SM00880">
    <property type="entry name" value="CHAD"/>
    <property type="match status" value="1"/>
</dbReference>
<dbReference type="PANTHER" id="PTHR39569:SF1">
    <property type="entry name" value="INORGANIC TRIPHOSPHATASE"/>
    <property type="match status" value="1"/>
</dbReference>
<dbReference type="AlphaFoldDB" id="A0A285TRI1"/>
<dbReference type="OrthoDB" id="9777271at2"/>
<sequence length="534" mass="58447">MGAKREVELKLELARGGQQKLKGAPAPEGFAAERAATRALRSIYFDTPDRALRKAKWSLRVRRVGRKWVQTVKAGTGVTGGMSRPREAEVEVAGPAPDLTLILEPLMREGLWQLIDGQPLAPVFETAMRRTIRMFTRESDGSTIEMALDAGEIVAGERQQALFEAELELKTGDPAALFELAGRLPALACARFSRLSKAGRGYLLAAGERADTGPVNATEASLAADTALAPAFRAILLSCMDQIAGNRDTVLDSDDPEGPHQLRVGLRRLRSALKVHHRLLDPEIRKELDAAARDLALAVGELRDLDVLVEEIVEPAMAVARLGPDTALLDDDGLARNVETARLAARKSLRDQLSGPAVNELLFRLGALAHGTGWREDGEQPAATTTVGTFAVDALEKRWKSATRLAARMNELTLEERHDLRKELKKLRYAVEFFRSAFPARKVKPFLARLKTLQDVFGYLNDVVMAGKLAGMVAAVDAKPPVGPQVGPKVGPRVETALAAGFVLGWHEARAAHAFENARTLWDETKRARRFWRD</sequence>
<dbReference type="Gene3D" id="1.40.20.10">
    <property type="entry name" value="CHAD domain"/>
    <property type="match status" value="1"/>
</dbReference>
<dbReference type="RefSeq" id="WP_097176558.1">
    <property type="nucleotide sequence ID" value="NZ_OBML01000016.1"/>
</dbReference>
<protein>
    <submittedName>
        <fullName evidence="3">Inorganic triphosphatase YgiF, contains CYTH and CHAD domains</fullName>
    </submittedName>
</protein>
<dbReference type="PROSITE" id="PS51707">
    <property type="entry name" value="CYTH"/>
    <property type="match status" value="1"/>
</dbReference>
<dbReference type="EMBL" id="OBML01000016">
    <property type="protein sequence ID" value="SOC26241.1"/>
    <property type="molecule type" value="Genomic_DNA"/>
</dbReference>
<dbReference type="InterPro" id="IPR038186">
    <property type="entry name" value="CHAD_dom_sf"/>
</dbReference>
<feature type="domain" description="CYTH" evidence="1">
    <location>
        <begin position="4"/>
        <end position="208"/>
    </location>
</feature>
<dbReference type="CDD" id="cd07756">
    <property type="entry name" value="CYTH-like_Pase_CHAD"/>
    <property type="match status" value="1"/>
</dbReference>
<dbReference type="GO" id="GO:0046872">
    <property type="term" value="F:metal ion binding"/>
    <property type="evidence" value="ECO:0007669"/>
    <property type="project" value="TreeGrafter"/>
</dbReference>
<dbReference type="InterPro" id="IPR033469">
    <property type="entry name" value="CYTH-like_dom_sf"/>
</dbReference>
<dbReference type="InterPro" id="IPR039013">
    <property type="entry name" value="YgiF"/>
</dbReference>
<dbReference type="SUPFAM" id="SSF55154">
    <property type="entry name" value="CYTH-like phosphatases"/>
    <property type="match status" value="1"/>
</dbReference>
<reference evidence="3 4" key="1">
    <citation type="submission" date="2017-08" db="EMBL/GenBank/DDBJ databases">
        <authorList>
            <person name="de Groot N.N."/>
        </authorList>
    </citation>
    <scope>NUCLEOTIDE SEQUENCE [LARGE SCALE GENOMIC DNA]</scope>
    <source>
        <strain evidence="3 4">USBA 352</strain>
    </source>
</reference>